<name>A0A075LG89_9BACI</name>
<comment type="catalytic activity">
    <reaction evidence="1 9">
        <text>4-amino-5-aminomethyl-2-methylpyrimidine + H2O = 4-amino-5-hydroxymethyl-2-methylpyrimidine + NH4(+)</text>
        <dbReference type="Rhea" id="RHEA:31799"/>
        <dbReference type="ChEBI" id="CHEBI:15377"/>
        <dbReference type="ChEBI" id="CHEBI:16892"/>
        <dbReference type="ChEBI" id="CHEBI:28938"/>
        <dbReference type="ChEBI" id="CHEBI:63416"/>
        <dbReference type="EC" id="3.5.99.2"/>
    </reaction>
</comment>
<evidence type="ECO:0000256" key="8">
    <source>
        <dbReference type="ARBA" id="ARBA00048337"/>
    </source>
</evidence>
<dbReference type="GeneID" id="34222416"/>
<comment type="function">
    <text evidence="9">Catalyzes an amino-pyrimidine hydrolysis reaction at the C5' of the pyrimidine moiety of thiamine compounds, a reaction that is part of a thiamine salvage pathway.</text>
</comment>
<dbReference type="NCBIfam" id="TIGR04306">
    <property type="entry name" value="salvage_TenA"/>
    <property type="match status" value="1"/>
</dbReference>
<evidence type="ECO:0000313" key="11">
    <source>
        <dbReference type="EMBL" id="AIF65444.1"/>
    </source>
</evidence>
<dbReference type="GO" id="GO:0050334">
    <property type="term" value="F:thiaminase activity"/>
    <property type="evidence" value="ECO:0007669"/>
    <property type="project" value="UniProtKB-EC"/>
</dbReference>
<accession>A0A075LG89</accession>
<dbReference type="Pfam" id="PF03070">
    <property type="entry name" value="TENA_THI-4"/>
    <property type="match status" value="1"/>
</dbReference>
<protein>
    <recommendedName>
        <fullName evidence="6 9">Aminopyrimidine aminohydrolase</fullName>
        <ecNumber evidence="5 9">3.5.99.2</ecNumber>
    </recommendedName>
</protein>
<dbReference type="GO" id="GO:0009229">
    <property type="term" value="P:thiamine diphosphate biosynthetic process"/>
    <property type="evidence" value="ECO:0007669"/>
    <property type="project" value="UniProtKB-UniPathway"/>
</dbReference>
<evidence type="ECO:0000256" key="2">
    <source>
        <dbReference type="ARBA" id="ARBA00004948"/>
    </source>
</evidence>
<dbReference type="KEGG" id="tap:GZ22_01405"/>
<dbReference type="InterPro" id="IPR016084">
    <property type="entry name" value="Haem_Oase-like_multi-hlx"/>
</dbReference>
<sequence>MFSAQLREEAKPVFEAIYAHPFVEGVANGYVPREALIHYVKADYEYLTAFARIYGLAVSKCETREEMEFYQSQIHFVLHSEIHPHNVFCKVAGVRYEDLQRMTPPPAADHYISHMMNSAVQGDIGELMAALLPCPWTYQALAAHIIETKAPDESNPFLEWIQFYSGREDGMPDVTAELSKRLDKWAETAGAAAKERARKAFLKSCMLEHSFWEMAATQQDWMIPLRGASVHA</sequence>
<dbReference type="SUPFAM" id="SSF48613">
    <property type="entry name" value="Heme oxygenase-like"/>
    <property type="match status" value="1"/>
</dbReference>
<evidence type="ECO:0000256" key="5">
    <source>
        <dbReference type="ARBA" id="ARBA00012684"/>
    </source>
</evidence>
<evidence type="ECO:0000256" key="4">
    <source>
        <dbReference type="ARBA" id="ARBA00011881"/>
    </source>
</evidence>
<evidence type="ECO:0000256" key="9">
    <source>
        <dbReference type="RuleBase" id="RU363093"/>
    </source>
</evidence>
<dbReference type="RefSeq" id="WP_038557975.1">
    <property type="nucleotide sequence ID" value="NZ_CP008876.1"/>
</dbReference>
<dbReference type="OrthoDB" id="34166at2"/>
<dbReference type="HOGENOM" id="CLU_077537_3_0_9"/>
<evidence type="ECO:0000256" key="6">
    <source>
        <dbReference type="ARBA" id="ARBA00013647"/>
    </source>
</evidence>
<dbReference type="InterPro" id="IPR027574">
    <property type="entry name" value="Thiaminase_II"/>
</dbReference>
<dbReference type="AlphaFoldDB" id="A0A075LG89"/>
<dbReference type="Gene3D" id="1.20.910.10">
    <property type="entry name" value="Heme oxygenase-like"/>
    <property type="match status" value="1"/>
</dbReference>
<comment type="pathway">
    <text evidence="2 9">Cofactor biosynthesis; thiamine diphosphate biosynthesis.</text>
</comment>
<dbReference type="InterPro" id="IPR050967">
    <property type="entry name" value="Thiamine_Salvage_TenA"/>
</dbReference>
<organism evidence="11 12">
    <name type="scientific">Terribacillus saccharophilus</name>
    <dbReference type="NCBI Taxonomy" id="361277"/>
    <lineage>
        <taxon>Bacteria</taxon>
        <taxon>Bacillati</taxon>
        <taxon>Bacillota</taxon>
        <taxon>Bacilli</taxon>
        <taxon>Bacillales</taxon>
        <taxon>Bacillaceae</taxon>
        <taxon>Terribacillus</taxon>
    </lineage>
</organism>
<dbReference type="UniPathway" id="UPA00060"/>
<reference evidence="11 12" key="1">
    <citation type="submission" date="2014-07" db="EMBL/GenBank/DDBJ databases">
        <title>Complete genome sequence of a moderately halophilic bacterium Terribacillus aidingensis MP602, isolated from Cryptomeria fortunei in Tianmu mountain in China.</title>
        <authorList>
            <person name="Wang Y."/>
            <person name="Lu P."/>
            <person name="Zhang L."/>
        </authorList>
    </citation>
    <scope>NUCLEOTIDE SEQUENCE [LARGE SCALE GENOMIC DNA]</scope>
    <source>
        <strain evidence="11 12">MP602</strain>
    </source>
</reference>
<dbReference type="Proteomes" id="UP000027980">
    <property type="component" value="Chromosome"/>
</dbReference>
<comment type="similarity">
    <text evidence="3 9">Belongs to the TenA family.</text>
</comment>
<dbReference type="PANTHER" id="PTHR43198:SF2">
    <property type="entry name" value="SI:CH1073-67J19.1-RELATED"/>
    <property type="match status" value="1"/>
</dbReference>
<dbReference type="PANTHER" id="PTHR43198">
    <property type="entry name" value="BIFUNCTIONAL TH2 PROTEIN"/>
    <property type="match status" value="1"/>
</dbReference>
<evidence type="ECO:0000259" key="10">
    <source>
        <dbReference type="Pfam" id="PF03070"/>
    </source>
</evidence>
<proteinExistence type="inferred from homology"/>
<keyword evidence="7 9" id="KW-0784">Thiamine biosynthesis</keyword>
<dbReference type="GO" id="GO:0005829">
    <property type="term" value="C:cytosol"/>
    <property type="evidence" value="ECO:0007669"/>
    <property type="project" value="TreeGrafter"/>
</dbReference>
<gene>
    <name evidence="11" type="ORF">GZ22_01405</name>
</gene>
<comment type="catalytic activity">
    <reaction evidence="8 9">
        <text>thiamine + H2O = 5-(2-hydroxyethyl)-4-methylthiazole + 4-amino-5-hydroxymethyl-2-methylpyrimidine + H(+)</text>
        <dbReference type="Rhea" id="RHEA:17509"/>
        <dbReference type="ChEBI" id="CHEBI:15377"/>
        <dbReference type="ChEBI" id="CHEBI:15378"/>
        <dbReference type="ChEBI" id="CHEBI:16892"/>
        <dbReference type="ChEBI" id="CHEBI:17957"/>
        <dbReference type="ChEBI" id="CHEBI:18385"/>
        <dbReference type="EC" id="3.5.99.2"/>
    </reaction>
</comment>
<feature type="domain" description="Thiaminase-2/PQQC" evidence="10">
    <location>
        <begin position="9"/>
        <end position="216"/>
    </location>
</feature>
<keyword evidence="9" id="KW-0378">Hydrolase</keyword>
<evidence type="ECO:0000256" key="7">
    <source>
        <dbReference type="ARBA" id="ARBA00022977"/>
    </source>
</evidence>
<comment type="subunit">
    <text evidence="4">Homotetramer.</text>
</comment>
<evidence type="ECO:0000256" key="3">
    <source>
        <dbReference type="ARBA" id="ARBA00010264"/>
    </source>
</evidence>
<dbReference type="EMBL" id="CP008876">
    <property type="protein sequence ID" value="AIF65444.1"/>
    <property type="molecule type" value="Genomic_DNA"/>
</dbReference>
<evidence type="ECO:0000313" key="12">
    <source>
        <dbReference type="Proteomes" id="UP000027980"/>
    </source>
</evidence>
<evidence type="ECO:0000256" key="1">
    <source>
        <dbReference type="ARBA" id="ARBA00001881"/>
    </source>
</evidence>
<dbReference type="InterPro" id="IPR004305">
    <property type="entry name" value="Thiaminase-2/PQQC"/>
</dbReference>
<dbReference type="EC" id="3.5.99.2" evidence="5 9"/>
<dbReference type="CDD" id="cd19360">
    <property type="entry name" value="TenA_C_SaTenA-like"/>
    <property type="match status" value="1"/>
</dbReference>
<dbReference type="GO" id="GO:0009228">
    <property type="term" value="P:thiamine biosynthetic process"/>
    <property type="evidence" value="ECO:0007669"/>
    <property type="project" value="UniProtKB-KW"/>
</dbReference>